<dbReference type="PANTHER" id="PTHR45080:SF8">
    <property type="entry name" value="IG-LIKE DOMAIN-CONTAINING PROTEIN"/>
    <property type="match status" value="1"/>
</dbReference>
<dbReference type="GO" id="GO:0005886">
    <property type="term" value="C:plasma membrane"/>
    <property type="evidence" value="ECO:0007669"/>
    <property type="project" value="TreeGrafter"/>
</dbReference>
<dbReference type="GO" id="GO:0007156">
    <property type="term" value="P:homophilic cell adhesion via plasma membrane adhesion molecules"/>
    <property type="evidence" value="ECO:0007669"/>
    <property type="project" value="TreeGrafter"/>
</dbReference>
<evidence type="ECO:0000256" key="2">
    <source>
        <dbReference type="ARBA" id="ARBA00023157"/>
    </source>
</evidence>
<evidence type="ECO:0000256" key="1">
    <source>
        <dbReference type="ARBA" id="ARBA00022729"/>
    </source>
</evidence>
<protein>
    <submittedName>
        <fullName evidence="4">TTN</fullName>
        <ecNumber evidence="4">2.7.11.1</ecNumber>
    </submittedName>
</protein>
<keyword evidence="1" id="KW-0732">Signal</keyword>
<evidence type="ECO:0000313" key="4">
    <source>
        <dbReference type="EMBL" id="CAC5425157.1"/>
    </source>
</evidence>
<accession>A0A6J8EX57</accession>
<dbReference type="EMBL" id="CACVKT020010190">
    <property type="protein sequence ID" value="CAC5425157.1"/>
    <property type="molecule type" value="Genomic_DNA"/>
</dbReference>
<proteinExistence type="predicted"/>
<dbReference type="InterPro" id="IPR013783">
    <property type="entry name" value="Ig-like_fold"/>
</dbReference>
<sequence length="200" mass="23071">MLYIIRGHSAFLNVTVWSSSTITNSYWMRQIQIPNSGKYAIKNYDLTIHHVDQDDDGEYTFYAVNVYGTQSIKITLKTGRKPVLTTNQTLLYIRRGLAAVLDVTVSSTSLITGSYWVGQNRIYNSRRYTIDNYDLTVRNVKASDDGEYTFYKKILWDTVNQDHLKTGYGRYVLIELVKLSISEIFINTGSEIFRLIIVHN</sequence>
<gene>
    <name evidence="4" type="ORF">MCOR_57002</name>
</gene>
<dbReference type="GO" id="GO:0043025">
    <property type="term" value="C:neuronal cell body"/>
    <property type="evidence" value="ECO:0007669"/>
    <property type="project" value="TreeGrafter"/>
</dbReference>
<dbReference type="PANTHER" id="PTHR45080">
    <property type="entry name" value="CONTACTIN 5"/>
    <property type="match status" value="1"/>
</dbReference>
<keyword evidence="4" id="KW-0808">Transferase</keyword>
<evidence type="ECO:0000313" key="5">
    <source>
        <dbReference type="Proteomes" id="UP000507470"/>
    </source>
</evidence>
<dbReference type="GO" id="GO:0004674">
    <property type="term" value="F:protein serine/threonine kinase activity"/>
    <property type="evidence" value="ECO:0007669"/>
    <property type="project" value="UniProtKB-EC"/>
</dbReference>
<dbReference type="InterPro" id="IPR013098">
    <property type="entry name" value="Ig_I-set"/>
</dbReference>
<reference evidence="4 5" key="1">
    <citation type="submission" date="2020-06" db="EMBL/GenBank/DDBJ databases">
        <authorList>
            <person name="Li R."/>
            <person name="Bekaert M."/>
        </authorList>
    </citation>
    <scope>NUCLEOTIDE SEQUENCE [LARGE SCALE GENOMIC DNA]</scope>
    <source>
        <strain evidence="5">wild</strain>
    </source>
</reference>
<name>A0A6J8EX57_MYTCO</name>
<dbReference type="AlphaFoldDB" id="A0A6J8EX57"/>
<keyword evidence="5" id="KW-1185">Reference proteome</keyword>
<keyword evidence="2" id="KW-1015">Disulfide bond</keyword>
<dbReference type="GO" id="GO:0008046">
    <property type="term" value="F:axon guidance receptor activity"/>
    <property type="evidence" value="ECO:0007669"/>
    <property type="project" value="TreeGrafter"/>
</dbReference>
<dbReference type="EC" id="2.7.11.1" evidence="4"/>
<dbReference type="GO" id="GO:0030424">
    <property type="term" value="C:axon"/>
    <property type="evidence" value="ECO:0007669"/>
    <property type="project" value="TreeGrafter"/>
</dbReference>
<dbReference type="SUPFAM" id="SSF48726">
    <property type="entry name" value="Immunoglobulin"/>
    <property type="match status" value="2"/>
</dbReference>
<dbReference type="InterPro" id="IPR036179">
    <property type="entry name" value="Ig-like_dom_sf"/>
</dbReference>
<feature type="domain" description="Immunoglobulin I-set" evidence="3">
    <location>
        <begin position="5"/>
        <end position="77"/>
    </location>
</feature>
<dbReference type="InterPro" id="IPR050958">
    <property type="entry name" value="Cell_Adh-Cytoskel_Orgn"/>
</dbReference>
<dbReference type="Gene3D" id="2.60.40.10">
    <property type="entry name" value="Immunoglobulins"/>
    <property type="match status" value="2"/>
</dbReference>
<dbReference type="Proteomes" id="UP000507470">
    <property type="component" value="Unassembled WGS sequence"/>
</dbReference>
<organism evidence="4 5">
    <name type="scientific">Mytilus coruscus</name>
    <name type="common">Sea mussel</name>
    <dbReference type="NCBI Taxonomy" id="42192"/>
    <lineage>
        <taxon>Eukaryota</taxon>
        <taxon>Metazoa</taxon>
        <taxon>Spiralia</taxon>
        <taxon>Lophotrochozoa</taxon>
        <taxon>Mollusca</taxon>
        <taxon>Bivalvia</taxon>
        <taxon>Autobranchia</taxon>
        <taxon>Pteriomorphia</taxon>
        <taxon>Mytilida</taxon>
        <taxon>Mytiloidea</taxon>
        <taxon>Mytilidae</taxon>
        <taxon>Mytilinae</taxon>
        <taxon>Mytilus</taxon>
    </lineage>
</organism>
<dbReference type="GO" id="GO:0050808">
    <property type="term" value="P:synapse organization"/>
    <property type="evidence" value="ECO:0007669"/>
    <property type="project" value="TreeGrafter"/>
</dbReference>
<dbReference type="OrthoDB" id="9936265at2759"/>
<dbReference type="Pfam" id="PF07679">
    <property type="entry name" value="I-set"/>
    <property type="match status" value="1"/>
</dbReference>
<evidence type="ECO:0000259" key="3">
    <source>
        <dbReference type="Pfam" id="PF07679"/>
    </source>
</evidence>